<evidence type="ECO:0000256" key="2">
    <source>
        <dbReference type="SAM" id="MobiDB-lite"/>
    </source>
</evidence>
<gene>
    <name evidence="3" type="ORF">AQ490_12150</name>
</gene>
<dbReference type="Proteomes" id="UP000050867">
    <property type="component" value="Unassembled WGS sequence"/>
</dbReference>
<evidence type="ECO:0000313" key="4">
    <source>
        <dbReference type="Proteomes" id="UP000050867"/>
    </source>
</evidence>
<dbReference type="AlphaFoldDB" id="A0A0T6LKU8"/>
<comment type="caution">
    <text evidence="3">The sequence shown here is derived from an EMBL/GenBank/DDBJ whole genome shotgun (WGS) entry which is preliminary data.</text>
</comment>
<accession>A0A0T6LKU8</accession>
<feature type="region of interest" description="Disordered" evidence="2">
    <location>
        <begin position="284"/>
        <end position="322"/>
    </location>
</feature>
<sequence length="322" mass="35698">MVAAGGAGRSVVVTETGSGETVRVSLDEDRVALDAAKLCGARFVPVASAPLPGHIVVFRPWKIGRYGGISCTEAQRVRWQAAARRYLDAVSRALEELHRAHGGRRASVDLYHRVRSWATPGEPFPWPGRRRRTAARSARAQQVFLERLEHAAQEYRPVREEIEALVAAHRAEQQAVQEERRRAAERLRQVVRTVASHRHWVHAPSRSGRTVNIGISPEAPSEPAPPRLTAYELEESLLELWRSTSPRPRFAWDPDACAEVERECRDLGEPMAFSTWWNQVTRHTWRTTPSGPTPAPPPTRPSFGGTGSLGSGGYIGGFGTSF</sequence>
<protein>
    <submittedName>
        <fullName evidence="3">Uncharacterized protein</fullName>
    </submittedName>
</protein>
<feature type="compositionally biased region" description="Pro residues" evidence="2">
    <location>
        <begin position="291"/>
        <end position="300"/>
    </location>
</feature>
<dbReference type="EMBL" id="LLZU01000039">
    <property type="protein sequence ID" value="KRV46617.1"/>
    <property type="molecule type" value="Genomic_DNA"/>
</dbReference>
<evidence type="ECO:0000256" key="1">
    <source>
        <dbReference type="SAM" id="Coils"/>
    </source>
</evidence>
<keyword evidence="1" id="KW-0175">Coiled coil</keyword>
<keyword evidence="4" id="KW-1185">Reference proteome</keyword>
<dbReference type="eggNOG" id="ENOG5030CXQ">
    <property type="taxonomic scope" value="Bacteria"/>
</dbReference>
<feature type="coiled-coil region" evidence="1">
    <location>
        <begin position="159"/>
        <end position="188"/>
    </location>
</feature>
<dbReference type="STRING" id="76728.AQ490_12150"/>
<organism evidence="3 4">
    <name type="scientific">Wenjunlia vitaminophila</name>
    <name type="common">Streptomyces vitaminophilus</name>
    <dbReference type="NCBI Taxonomy" id="76728"/>
    <lineage>
        <taxon>Bacteria</taxon>
        <taxon>Bacillati</taxon>
        <taxon>Actinomycetota</taxon>
        <taxon>Actinomycetes</taxon>
        <taxon>Kitasatosporales</taxon>
        <taxon>Streptomycetaceae</taxon>
        <taxon>Wenjunlia</taxon>
    </lineage>
</organism>
<name>A0A0T6LKU8_WENVI</name>
<reference evidence="3 4" key="1">
    <citation type="submission" date="2015-10" db="EMBL/GenBank/DDBJ databases">
        <title>Draft genome sequence of pyrrolomycin-producing Streptomyces vitaminophilus.</title>
        <authorList>
            <person name="Graham D.E."/>
            <person name="Mahan K.M."/>
            <person name="Klingeman D.M."/>
            <person name="Hettich R.L."/>
            <person name="Parry R.J."/>
        </authorList>
    </citation>
    <scope>NUCLEOTIDE SEQUENCE [LARGE SCALE GENOMIC DNA]</scope>
    <source>
        <strain evidence="3 4">ATCC 31673</strain>
    </source>
</reference>
<evidence type="ECO:0000313" key="3">
    <source>
        <dbReference type="EMBL" id="KRV46617.1"/>
    </source>
</evidence>
<proteinExistence type="predicted"/>
<feature type="compositionally biased region" description="Gly residues" evidence="2">
    <location>
        <begin position="304"/>
        <end position="322"/>
    </location>
</feature>